<feature type="domain" description="M23ase beta-sheet core" evidence="4">
    <location>
        <begin position="244"/>
        <end position="338"/>
    </location>
</feature>
<dbReference type="EMBL" id="JBHILM010000001">
    <property type="protein sequence ID" value="MFB5679386.1"/>
    <property type="molecule type" value="Genomic_DNA"/>
</dbReference>
<keyword evidence="3" id="KW-1133">Transmembrane helix</keyword>
<protein>
    <submittedName>
        <fullName evidence="5">M23 family metallopeptidase</fullName>
        <ecNumber evidence="5">3.4.24.-</ecNumber>
    </submittedName>
</protein>
<dbReference type="InterPro" id="IPR011055">
    <property type="entry name" value="Dup_hybrid_motif"/>
</dbReference>
<dbReference type="Proteomes" id="UP001580407">
    <property type="component" value="Unassembled WGS sequence"/>
</dbReference>
<feature type="coiled-coil region" evidence="2">
    <location>
        <begin position="160"/>
        <end position="212"/>
    </location>
</feature>
<feature type="coiled-coil region" evidence="2">
    <location>
        <begin position="76"/>
        <end position="120"/>
    </location>
</feature>
<dbReference type="GO" id="GO:0016787">
    <property type="term" value="F:hydrolase activity"/>
    <property type="evidence" value="ECO:0007669"/>
    <property type="project" value="UniProtKB-KW"/>
</dbReference>
<dbReference type="InterPro" id="IPR050570">
    <property type="entry name" value="Cell_wall_metabolism_enzyme"/>
</dbReference>
<evidence type="ECO:0000256" key="1">
    <source>
        <dbReference type="ARBA" id="ARBA00022729"/>
    </source>
</evidence>
<dbReference type="EC" id="3.4.24.-" evidence="5"/>
<evidence type="ECO:0000313" key="5">
    <source>
        <dbReference type="EMBL" id="MFB5679386.1"/>
    </source>
</evidence>
<feature type="transmembrane region" description="Helical" evidence="3">
    <location>
        <begin position="31"/>
        <end position="52"/>
    </location>
</feature>
<comment type="caution">
    <text evidence="5">The sequence shown here is derived from an EMBL/GenBank/DDBJ whole genome shotgun (WGS) entry which is preliminary data.</text>
</comment>
<keyword evidence="1" id="KW-0732">Signal</keyword>
<dbReference type="PANTHER" id="PTHR21666:SF289">
    <property type="entry name" value="L-ALA--D-GLU ENDOPEPTIDASE"/>
    <property type="match status" value="1"/>
</dbReference>
<evidence type="ECO:0000256" key="2">
    <source>
        <dbReference type="SAM" id="Coils"/>
    </source>
</evidence>
<reference evidence="5 6" key="1">
    <citation type="submission" date="2024-09" db="EMBL/GenBank/DDBJ databases">
        <authorList>
            <person name="Ruan L."/>
        </authorList>
    </citation>
    <scope>NUCLEOTIDE SEQUENCE [LARGE SCALE GENOMIC DNA]</scope>
    <source>
        <strain evidence="5 6">D33</strain>
    </source>
</reference>
<dbReference type="PANTHER" id="PTHR21666">
    <property type="entry name" value="PEPTIDASE-RELATED"/>
    <property type="match status" value="1"/>
</dbReference>
<keyword evidence="3" id="KW-0472">Membrane</keyword>
<dbReference type="SUPFAM" id="SSF51261">
    <property type="entry name" value="Duplicated hybrid motif"/>
    <property type="match status" value="1"/>
</dbReference>
<evidence type="ECO:0000256" key="3">
    <source>
        <dbReference type="SAM" id="Phobius"/>
    </source>
</evidence>
<keyword evidence="2" id="KW-0175">Coiled coil</keyword>
<keyword evidence="3" id="KW-0812">Transmembrane</keyword>
<dbReference type="Pfam" id="PF01551">
    <property type="entry name" value="Peptidase_M23"/>
    <property type="match status" value="1"/>
</dbReference>
<dbReference type="RefSeq" id="WP_375523233.1">
    <property type="nucleotide sequence ID" value="NZ_JBHILM010000001.1"/>
</dbReference>
<evidence type="ECO:0000259" key="4">
    <source>
        <dbReference type="Pfam" id="PF01551"/>
    </source>
</evidence>
<name>A0ABV5B136_9BACL</name>
<proteinExistence type="predicted"/>
<gene>
    <name evidence="5" type="ORF">ACE3NQ_00490</name>
</gene>
<dbReference type="InterPro" id="IPR016047">
    <property type="entry name" value="M23ase_b-sheet_dom"/>
</dbReference>
<dbReference type="Gene3D" id="2.70.70.10">
    <property type="entry name" value="Glucose Permease (Domain IIA)"/>
    <property type="match status" value="1"/>
</dbReference>
<sequence>MKKGDMNRRMTLLLLRDAQRPARQFQLSRPVVILVPAIAVLSISTLIVSLQVRSSQIISRLETTLAAQSLQLEVTVSDKEKAISLLQNEVMKLSSQAVDMKERIQRVNELEEQLEEFIQKYDPDSSAKNAGKNEPISWDISGSKGGQWIAVHDQQVLTKGRELKDDFEEIQDLLDAMEKSVPKTLERAEDARKNWEEQKQAKLLQARKLELAREGKPSLWPTSERRLTSSFGYRRDPFNGRSAYHAGIDIAGRIGDPVYAAGAGTVTVADQMSERGKYIIIQHPNGLQTWYMHLNGMNVSPGDQVDKGDLIGQLGSTGRSTGPHLHFQVVKQNIPVDPLLYVQ</sequence>
<organism evidence="5 6">
    <name type="scientific">Paenibacillus terreus</name>
    <dbReference type="NCBI Taxonomy" id="1387834"/>
    <lineage>
        <taxon>Bacteria</taxon>
        <taxon>Bacillati</taxon>
        <taxon>Bacillota</taxon>
        <taxon>Bacilli</taxon>
        <taxon>Bacillales</taxon>
        <taxon>Paenibacillaceae</taxon>
        <taxon>Paenibacillus</taxon>
    </lineage>
</organism>
<keyword evidence="6" id="KW-1185">Reference proteome</keyword>
<evidence type="ECO:0000313" key="6">
    <source>
        <dbReference type="Proteomes" id="UP001580407"/>
    </source>
</evidence>
<accession>A0ABV5B136</accession>
<dbReference type="CDD" id="cd12797">
    <property type="entry name" value="M23_peptidase"/>
    <property type="match status" value="1"/>
</dbReference>
<keyword evidence="5" id="KW-0378">Hydrolase</keyword>